<evidence type="ECO:0000313" key="9">
    <source>
        <dbReference type="EMBL" id="MBE4909080.1"/>
    </source>
</evidence>
<accession>A0ABR9QKQ8</accession>
<dbReference type="Pfam" id="PF00528">
    <property type="entry name" value="BPD_transp_1"/>
    <property type="match status" value="1"/>
</dbReference>
<reference evidence="9 10" key="1">
    <citation type="submission" date="2020-10" db="EMBL/GenBank/DDBJ databases">
        <title>Bacillus sp. HD4P25, an endophyte from a halophyte.</title>
        <authorList>
            <person name="Sun J.-Q."/>
        </authorList>
    </citation>
    <scope>NUCLEOTIDE SEQUENCE [LARGE SCALE GENOMIC DNA]</scope>
    <source>
        <strain evidence="9 10">YIM 93174</strain>
    </source>
</reference>
<keyword evidence="3" id="KW-1003">Cell membrane</keyword>
<dbReference type="Gene3D" id="1.10.3720.10">
    <property type="entry name" value="MetI-like"/>
    <property type="match status" value="1"/>
</dbReference>
<keyword evidence="6 7" id="KW-0472">Membrane</keyword>
<comment type="subcellular location">
    <subcellularLocation>
        <location evidence="1">Cell membrane</location>
        <topology evidence="1">Multi-pass membrane protein</topology>
    </subcellularLocation>
</comment>
<dbReference type="PANTHER" id="PTHR30465">
    <property type="entry name" value="INNER MEMBRANE ABC TRANSPORTER"/>
    <property type="match status" value="1"/>
</dbReference>
<feature type="transmembrane region" description="Helical" evidence="7">
    <location>
        <begin position="224"/>
        <end position="247"/>
    </location>
</feature>
<evidence type="ECO:0000256" key="2">
    <source>
        <dbReference type="ARBA" id="ARBA00022448"/>
    </source>
</evidence>
<feature type="transmembrane region" description="Helical" evidence="7">
    <location>
        <begin position="163"/>
        <end position="182"/>
    </location>
</feature>
<keyword evidence="5 7" id="KW-1133">Transmembrane helix</keyword>
<dbReference type="InterPro" id="IPR000515">
    <property type="entry name" value="MetI-like"/>
</dbReference>
<evidence type="ECO:0000256" key="5">
    <source>
        <dbReference type="ARBA" id="ARBA00022989"/>
    </source>
</evidence>
<keyword evidence="10" id="KW-1185">Reference proteome</keyword>
<sequence>MKIVQEMVKLFFIYLLVVTCIILFVLVPRTPNLELSGGWAGVMKYDYSFSLADYKNNVVGYLSQVVETKSLGPTKWKTRSVEDELLKFVPKSMLVVFLGLFLCLLFGVLKGIYDFRKTNTKQNLFGNGTTWLFQSIPDYFIIICVIWIVYFKLPFTILGDEDWYKFIAPGILVSIAPSFYVARLTSVSLLSQKDEPHIQVAFSKGFTEKLVLYRHMFKQCIITVSGYLPSVMVFLLSNLLVVEYLLAYEGAAYRLFSAIGYSNFISPSMLARKVDESGLIIGISICFLLFVMVAHIASRLIKLKLEPK</sequence>
<evidence type="ECO:0000259" key="8">
    <source>
        <dbReference type="Pfam" id="PF00528"/>
    </source>
</evidence>
<gene>
    <name evidence="9" type="ORF">IMZ08_13505</name>
</gene>
<evidence type="ECO:0000256" key="4">
    <source>
        <dbReference type="ARBA" id="ARBA00022692"/>
    </source>
</evidence>
<keyword evidence="4 7" id="KW-0812">Transmembrane</keyword>
<dbReference type="Proteomes" id="UP001516662">
    <property type="component" value="Unassembled WGS sequence"/>
</dbReference>
<dbReference type="InterPro" id="IPR035906">
    <property type="entry name" value="MetI-like_sf"/>
</dbReference>
<evidence type="ECO:0000256" key="7">
    <source>
        <dbReference type="SAM" id="Phobius"/>
    </source>
</evidence>
<dbReference type="SUPFAM" id="SSF161098">
    <property type="entry name" value="MetI-like"/>
    <property type="match status" value="1"/>
</dbReference>
<keyword evidence="2" id="KW-0813">Transport</keyword>
<dbReference type="RefSeq" id="WP_193537293.1">
    <property type="nucleotide sequence ID" value="NZ_JADCLJ010000020.1"/>
</dbReference>
<evidence type="ECO:0000256" key="6">
    <source>
        <dbReference type="ARBA" id="ARBA00023136"/>
    </source>
</evidence>
<dbReference type="PANTHER" id="PTHR30465:SF0">
    <property type="entry name" value="OLIGOPEPTIDE TRANSPORT SYSTEM PERMEASE PROTEIN APPB"/>
    <property type="match status" value="1"/>
</dbReference>
<feature type="transmembrane region" description="Helical" evidence="7">
    <location>
        <begin position="88"/>
        <end position="109"/>
    </location>
</feature>
<evidence type="ECO:0000256" key="1">
    <source>
        <dbReference type="ARBA" id="ARBA00004651"/>
    </source>
</evidence>
<proteinExistence type="predicted"/>
<feature type="domain" description="ABC transmembrane type-1" evidence="8">
    <location>
        <begin position="105"/>
        <end position="301"/>
    </location>
</feature>
<feature type="transmembrane region" description="Helical" evidence="7">
    <location>
        <begin position="7"/>
        <end position="27"/>
    </location>
</feature>
<feature type="transmembrane region" description="Helical" evidence="7">
    <location>
        <begin position="279"/>
        <end position="301"/>
    </location>
</feature>
<evidence type="ECO:0000313" key="10">
    <source>
        <dbReference type="Proteomes" id="UP001516662"/>
    </source>
</evidence>
<evidence type="ECO:0000256" key="3">
    <source>
        <dbReference type="ARBA" id="ARBA00022475"/>
    </source>
</evidence>
<organism evidence="9 10">
    <name type="scientific">Litchfieldia luteola</name>
    <dbReference type="NCBI Taxonomy" id="682179"/>
    <lineage>
        <taxon>Bacteria</taxon>
        <taxon>Bacillati</taxon>
        <taxon>Bacillota</taxon>
        <taxon>Bacilli</taxon>
        <taxon>Bacillales</taxon>
        <taxon>Bacillaceae</taxon>
        <taxon>Litchfieldia</taxon>
    </lineage>
</organism>
<name>A0ABR9QKQ8_9BACI</name>
<feature type="transmembrane region" description="Helical" evidence="7">
    <location>
        <begin position="130"/>
        <end position="151"/>
    </location>
</feature>
<comment type="caution">
    <text evidence="9">The sequence shown here is derived from an EMBL/GenBank/DDBJ whole genome shotgun (WGS) entry which is preliminary data.</text>
</comment>
<dbReference type="EMBL" id="JADCLJ010000020">
    <property type="protein sequence ID" value="MBE4909080.1"/>
    <property type="molecule type" value="Genomic_DNA"/>
</dbReference>
<protein>
    <submittedName>
        <fullName evidence="9">ABC transporter permease subunit</fullName>
    </submittedName>
</protein>